<comment type="caution">
    <text evidence="3">The sequence shown here is derived from an EMBL/GenBank/DDBJ whole genome shotgun (WGS) entry which is preliminary data.</text>
</comment>
<accession>A0A974GY54</accession>
<dbReference type="Gene3D" id="2.60.120.10">
    <property type="entry name" value="Jelly Rolls"/>
    <property type="match status" value="1"/>
</dbReference>
<gene>
    <name evidence="3" type="ORF">HZF24_16770</name>
</gene>
<dbReference type="EMBL" id="JACBNQ010000029">
    <property type="protein sequence ID" value="NYB75805.1"/>
    <property type="molecule type" value="Genomic_DNA"/>
</dbReference>
<dbReference type="Gene3D" id="1.10.260.40">
    <property type="entry name" value="lambda repressor-like DNA-binding domains"/>
    <property type="match status" value="1"/>
</dbReference>
<dbReference type="SUPFAM" id="SSF47413">
    <property type="entry name" value="lambda repressor-like DNA-binding domains"/>
    <property type="match status" value="1"/>
</dbReference>
<evidence type="ECO:0000256" key="1">
    <source>
        <dbReference type="ARBA" id="ARBA00023125"/>
    </source>
</evidence>
<organism evidence="3 4">
    <name type="scientific">Sedimentibacter hydroxybenzoicus DSM 7310</name>
    <dbReference type="NCBI Taxonomy" id="1123245"/>
    <lineage>
        <taxon>Bacteria</taxon>
        <taxon>Bacillati</taxon>
        <taxon>Bacillota</taxon>
        <taxon>Tissierellia</taxon>
        <taxon>Sedimentibacter</taxon>
    </lineage>
</organism>
<dbReference type="PANTHER" id="PTHR46797">
    <property type="entry name" value="HTH-TYPE TRANSCRIPTIONAL REGULATOR"/>
    <property type="match status" value="1"/>
</dbReference>
<keyword evidence="1" id="KW-0238">DNA-binding</keyword>
<dbReference type="SUPFAM" id="SSF51182">
    <property type="entry name" value="RmlC-like cupins"/>
    <property type="match status" value="1"/>
</dbReference>
<evidence type="ECO:0000313" key="3">
    <source>
        <dbReference type="EMBL" id="NYB75805.1"/>
    </source>
</evidence>
<dbReference type="InterPro" id="IPR014710">
    <property type="entry name" value="RmlC-like_jellyroll"/>
</dbReference>
<evidence type="ECO:0000313" key="4">
    <source>
        <dbReference type="Proteomes" id="UP000611629"/>
    </source>
</evidence>
<dbReference type="InterPro" id="IPR010982">
    <property type="entry name" value="Lambda_DNA-bd_dom_sf"/>
</dbReference>
<dbReference type="InterPro" id="IPR001387">
    <property type="entry name" value="Cro/C1-type_HTH"/>
</dbReference>
<dbReference type="Pfam" id="PF07883">
    <property type="entry name" value="Cupin_2"/>
    <property type="match status" value="1"/>
</dbReference>
<proteinExistence type="predicted"/>
<sequence>MQLGDKIRSLRLKQKISIEQLATMTGLSKGLISQIERDLTGPSVASLWKISKALNVTMNYFFDEYDDFNQVVRKNERKKILMKDASRIYELLCPNLKNQIEMLWIEIEPGDNNIGDYISHDGEECGVVIKGSLRVLSEDKIYDLEEGDSIYLDSTIPHKYINIGNVPSVSVWAMVPPSF</sequence>
<dbReference type="InterPro" id="IPR050807">
    <property type="entry name" value="TransReg_Diox_bact_type"/>
</dbReference>
<dbReference type="Pfam" id="PF01381">
    <property type="entry name" value="HTH_3"/>
    <property type="match status" value="1"/>
</dbReference>
<dbReference type="CDD" id="cd00093">
    <property type="entry name" value="HTH_XRE"/>
    <property type="match status" value="1"/>
</dbReference>
<dbReference type="CDD" id="cd02209">
    <property type="entry name" value="cupin_XRE_C"/>
    <property type="match status" value="1"/>
</dbReference>
<dbReference type="InterPro" id="IPR013096">
    <property type="entry name" value="Cupin_2"/>
</dbReference>
<dbReference type="SMART" id="SM00530">
    <property type="entry name" value="HTH_XRE"/>
    <property type="match status" value="1"/>
</dbReference>
<dbReference type="GO" id="GO:0003700">
    <property type="term" value="F:DNA-binding transcription factor activity"/>
    <property type="evidence" value="ECO:0007669"/>
    <property type="project" value="TreeGrafter"/>
</dbReference>
<dbReference type="PANTHER" id="PTHR46797:SF2">
    <property type="entry name" value="TRANSCRIPTIONAL REGULATOR"/>
    <property type="match status" value="1"/>
</dbReference>
<dbReference type="GO" id="GO:0005829">
    <property type="term" value="C:cytosol"/>
    <property type="evidence" value="ECO:0007669"/>
    <property type="project" value="TreeGrafter"/>
</dbReference>
<dbReference type="GO" id="GO:0003677">
    <property type="term" value="F:DNA binding"/>
    <property type="evidence" value="ECO:0007669"/>
    <property type="project" value="UniProtKB-KW"/>
</dbReference>
<dbReference type="AlphaFoldDB" id="A0A974GY54"/>
<dbReference type="Proteomes" id="UP000611629">
    <property type="component" value="Unassembled WGS sequence"/>
</dbReference>
<keyword evidence="4" id="KW-1185">Reference proteome</keyword>
<dbReference type="InterPro" id="IPR011051">
    <property type="entry name" value="RmlC_Cupin_sf"/>
</dbReference>
<reference evidence="3" key="1">
    <citation type="submission" date="2020-07" db="EMBL/GenBank/DDBJ databases">
        <title>Genomic analysis of a strain of Sedimentibacter Hydroxybenzoicus DSM7310.</title>
        <authorList>
            <person name="Ma S."/>
        </authorList>
    </citation>
    <scope>NUCLEOTIDE SEQUENCE</scope>
    <source>
        <strain evidence="3">DSM 7310</strain>
    </source>
</reference>
<dbReference type="RefSeq" id="WP_179239521.1">
    <property type="nucleotide sequence ID" value="NZ_JACBNQ010000029.1"/>
</dbReference>
<name>A0A974GY54_SEDHY</name>
<feature type="domain" description="HTH cro/C1-type" evidence="2">
    <location>
        <begin position="7"/>
        <end position="61"/>
    </location>
</feature>
<protein>
    <submittedName>
        <fullName evidence="3">Helix-turn-helix domain-containing protein</fullName>
    </submittedName>
</protein>
<evidence type="ECO:0000259" key="2">
    <source>
        <dbReference type="PROSITE" id="PS50943"/>
    </source>
</evidence>
<dbReference type="PROSITE" id="PS50943">
    <property type="entry name" value="HTH_CROC1"/>
    <property type="match status" value="1"/>
</dbReference>